<keyword evidence="1" id="KW-0175">Coiled coil</keyword>
<keyword evidence="3" id="KW-1185">Reference proteome</keyword>
<reference evidence="2 3" key="1">
    <citation type="submission" date="2019-07" db="EMBL/GenBank/DDBJ databases">
        <title>The draft genome sequence of Aquimarina algiphila M91.</title>
        <authorList>
            <person name="Meng X."/>
        </authorList>
    </citation>
    <scope>NUCLEOTIDE SEQUENCE [LARGE SCALE GENOMIC DNA]</scope>
    <source>
        <strain evidence="2 3">M91</strain>
    </source>
</reference>
<sequence>MTTSKYDLEDRAFNFAADVRLFCKNLTKSLINMDDIKQVIRSSGSVGANYIEANEPLGAKDFKMRLKIARKEAKESRYWLKLIKISSEIEEVNKIEELIQEATELNKILSSIINKAKD</sequence>
<evidence type="ECO:0000256" key="1">
    <source>
        <dbReference type="SAM" id="Coils"/>
    </source>
</evidence>
<organism evidence="2 3">
    <name type="scientific">Aquimarina algiphila</name>
    <dbReference type="NCBI Taxonomy" id="2047982"/>
    <lineage>
        <taxon>Bacteria</taxon>
        <taxon>Pseudomonadati</taxon>
        <taxon>Bacteroidota</taxon>
        <taxon>Flavobacteriia</taxon>
        <taxon>Flavobacteriales</taxon>
        <taxon>Flavobacteriaceae</taxon>
        <taxon>Aquimarina</taxon>
    </lineage>
</organism>
<comment type="caution">
    <text evidence="2">The sequence shown here is derived from an EMBL/GenBank/DDBJ whole genome shotgun (WGS) entry which is preliminary data.</text>
</comment>
<evidence type="ECO:0000313" key="2">
    <source>
        <dbReference type="EMBL" id="TSE08135.1"/>
    </source>
</evidence>
<dbReference type="Gene3D" id="1.20.1440.60">
    <property type="entry name" value="23S rRNA-intervening sequence"/>
    <property type="match status" value="1"/>
</dbReference>
<proteinExistence type="predicted"/>
<dbReference type="Proteomes" id="UP000318833">
    <property type="component" value="Unassembled WGS sequence"/>
</dbReference>
<accession>A0A554VJR9</accession>
<dbReference type="Pfam" id="PF05635">
    <property type="entry name" value="23S_rRNA_IVP"/>
    <property type="match status" value="1"/>
</dbReference>
<dbReference type="EMBL" id="VLNR01000026">
    <property type="protein sequence ID" value="TSE08135.1"/>
    <property type="molecule type" value="Genomic_DNA"/>
</dbReference>
<dbReference type="InterPro" id="IPR012657">
    <property type="entry name" value="23S_rRNA-intervening_sequence"/>
</dbReference>
<dbReference type="NCBIfam" id="TIGR02436">
    <property type="entry name" value="four helix bundle protein"/>
    <property type="match status" value="1"/>
</dbReference>
<protein>
    <submittedName>
        <fullName evidence="2">Four helix bundle protein</fullName>
    </submittedName>
</protein>
<name>A0A554VJR9_9FLAO</name>
<gene>
    <name evidence="2" type="ORF">FOF46_13575</name>
</gene>
<evidence type="ECO:0000313" key="3">
    <source>
        <dbReference type="Proteomes" id="UP000318833"/>
    </source>
</evidence>
<dbReference type="SUPFAM" id="SSF158446">
    <property type="entry name" value="IVS-encoded protein-like"/>
    <property type="match status" value="1"/>
</dbReference>
<dbReference type="PANTHER" id="PTHR38471">
    <property type="entry name" value="FOUR HELIX BUNDLE PROTEIN"/>
    <property type="match status" value="1"/>
</dbReference>
<dbReference type="AlphaFoldDB" id="A0A554VJR9"/>
<dbReference type="OrthoDB" id="285993at2"/>
<dbReference type="PANTHER" id="PTHR38471:SF2">
    <property type="entry name" value="FOUR HELIX BUNDLE PROTEIN"/>
    <property type="match status" value="1"/>
</dbReference>
<dbReference type="InterPro" id="IPR036583">
    <property type="entry name" value="23S_rRNA_IVS_sf"/>
</dbReference>
<feature type="coiled-coil region" evidence="1">
    <location>
        <begin position="85"/>
        <end position="115"/>
    </location>
</feature>